<dbReference type="HOGENOM" id="CLU_253530_0_0_1"/>
<dbReference type="EC" id="3.2.1.14" evidence="5"/>
<dbReference type="Proteomes" id="UP000011668">
    <property type="component" value="Unassembled WGS sequence"/>
</dbReference>
<proteinExistence type="inferred from homology"/>
<comment type="similarity">
    <text evidence="3">Belongs to the adaptor complexes large subunit family.</text>
</comment>
<evidence type="ECO:0000256" key="8">
    <source>
        <dbReference type="ARBA" id="ARBA00022927"/>
    </source>
</evidence>
<dbReference type="InterPro" id="IPR029070">
    <property type="entry name" value="Chitinase_insertion_sf"/>
</dbReference>
<comment type="caution">
    <text evidence="17">The sequence shown here is derived from an EMBL/GenBank/DDBJ whole genome shotgun (WGS) entry which is preliminary data.</text>
</comment>
<evidence type="ECO:0000256" key="12">
    <source>
        <dbReference type="ARBA" id="ARBA00023295"/>
    </source>
</evidence>
<evidence type="ECO:0000256" key="9">
    <source>
        <dbReference type="ARBA" id="ARBA00023024"/>
    </source>
</evidence>
<evidence type="ECO:0000256" key="6">
    <source>
        <dbReference type="ARBA" id="ARBA00022448"/>
    </source>
</evidence>
<keyword evidence="8" id="KW-0653">Protein transport</keyword>
<name>L8WTR7_THACA</name>
<dbReference type="GO" id="GO:0006032">
    <property type="term" value="P:chitin catabolic process"/>
    <property type="evidence" value="ECO:0007669"/>
    <property type="project" value="UniProtKB-KW"/>
</dbReference>
<dbReference type="InterPro" id="IPR016024">
    <property type="entry name" value="ARM-type_fold"/>
</dbReference>
<keyword evidence="18" id="KW-1185">Reference proteome</keyword>
<dbReference type="SUPFAM" id="SSF51445">
    <property type="entry name" value="(Trans)glycosidases"/>
    <property type="match status" value="1"/>
</dbReference>
<evidence type="ECO:0000256" key="4">
    <source>
        <dbReference type="ARBA" id="ARBA00008682"/>
    </source>
</evidence>
<keyword evidence="7 14" id="KW-0378">Hydrolase</keyword>
<evidence type="ECO:0000256" key="11">
    <source>
        <dbReference type="ARBA" id="ARBA00023277"/>
    </source>
</evidence>
<dbReference type="GO" id="GO:0030246">
    <property type="term" value="F:carbohydrate binding"/>
    <property type="evidence" value="ECO:0007669"/>
    <property type="project" value="InterPro"/>
</dbReference>
<keyword evidence="13" id="KW-0624">Polysaccharide degradation</keyword>
<dbReference type="GO" id="GO:0030117">
    <property type="term" value="C:membrane coat"/>
    <property type="evidence" value="ECO:0007669"/>
    <property type="project" value="InterPro"/>
</dbReference>
<feature type="region of interest" description="Disordered" evidence="15">
    <location>
        <begin position="684"/>
        <end position="731"/>
    </location>
</feature>
<keyword evidence="10" id="KW-0472">Membrane</keyword>
<dbReference type="STRING" id="983506.L8WTR7"/>
<dbReference type="SUPFAM" id="SSF54556">
    <property type="entry name" value="Chitinase insertion domain"/>
    <property type="match status" value="1"/>
</dbReference>
<evidence type="ECO:0000256" key="5">
    <source>
        <dbReference type="ARBA" id="ARBA00012729"/>
    </source>
</evidence>
<dbReference type="InterPro" id="IPR002553">
    <property type="entry name" value="Clathrin/coatomer_adapt-like_N"/>
</dbReference>
<gene>
    <name evidence="17" type="ORF">AG1IA_04598</name>
</gene>
<dbReference type="Gene3D" id="2.10.10.20">
    <property type="entry name" value="Carbohydrate-binding module superfamily 5/12"/>
    <property type="match status" value="1"/>
</dbReference>
<dbReference type="InterPro" id="IPR036573">
    <property type="entry name" value="CBM_sf_5/12"/>
</dbReference>
<dbReference type="InterPro" id="IPR017853">
    <property type="entry name" value="GH"/>
</dbReference>
<evidence type="ECO:0000313" key="17">
    <source>
        <dbReference type="EMBL" id="ELU41370.1"/>
    </source>
</evidence>
<protein>
    <recommendedName>
        <fullName evidence="5">chitinase</fullName>
        <ecNumber evidence="5">3.2.1.14</ecNumber>
    </recommendedName>
</protein>
<dbReference type="InterPro" id="IPR011583">
    <property type="entry name" value="Chitinase_II/V-like_cat"/>
</dbReference>
<keyword evidence="6" id="KW-0813">Transport</keyword>
<feature type="region of interest" description="Disordered" evidence="15">
    <location>
        <begin position="1324"/>
        <end position="1372"/>
    </location>
</feature>
<dbReference type="InterPro" id="IPR026739">
    <property type="entry name" value="AP_beta"/>
</dbReference>
<dbReference type="InterPro" id="IPR003610">
    <property type="entry name" value="CBM5/12"/>
</dbReference>
<dbReference type="GO" id="GO:0016192">
    <property type="term" value="P:vesicle-mediated transport"/>
    <property type="evidence" value="ECO:0007669"/>
    <property type="project" value="InterPro"/>
</dbReference>
<dbReference type="OrthoDB" id="10254310at2759"/>
<evidence type="ECO:0000256" key="2">
    <source>
        <dbReference type="ARBA" id="ARBA00004308"/>
    </source>
</evidence>
<comment type="subcellular location">
    <subcellularLocation>
        <location evidence="2">Endomembrane system</location>
    </subcellularLocation>
</comment>
<dbReference type="Pfam" id="PF02839">
    <property type="entry name" value="CBM_5_12"/>
    <property type="match status" value="1"/>
</dbReference>
<dbReference type="GO" id="GO:0008843">
    <property type="term" value="F:endochitinase activity"/>
    <property type="evidence" value="ECO:0007669"/>
    <property type="project" value="UniProtKB-EC"/>
</dbReference>
<keyword evidence="12 14" id="KW-0326">Glycosidase</keyword>
<evidence type="ECO:0000256" key="7">
    <source>
        <dbReference type="ARBA" id="ARBA00022801"/>
    </source>
</evidence>
<dbReference type="InterPro" id="IPR001223">
    <property type="entry name" value="Glyco_hydro18_cat"/>
</dbReference>
<dbReference type="GO" id="GO:0008061">
    <property type="term" value="F:chitin binding"/>
    <property type="evidence" value="ECO:0007669"/>
    <property type="project" value="InterPro"/>
</dbReference>
<sequence>MSRPAPRKGENYELRADLNSEYRDRRKDAIKRVIANMTVGKDVSGLFPDVLKNMQTEDLEQKKLVYLYLMNYAKSQPELVILAVNTFVKDSNDPNPLVRALAIRTMGCLRAEKIIDYLSDPLHKALKDQDPYVRKTAALCVAKLYELKPELAIDNGFLEQLLDMVSDSNPMVVSNAVAALVDIHTTTLEMSEPDSRGLFELSQDILSKLLVALNECSEWGRVTILNCLARFRTTDEKEAEHICERIMPQFQHVNGSVVLAAVMTHIKHVTRQQLQTQLIRKMAPPLVSLISAEPEVQWVALRNINLLLQVEPNLLQNEMRVFFCKYNDPPYVKVEKLDIMVRLAAEKNVDTLLSELKERATSPSTLSTGSNLARAIKTIGHCAIKIEASAERCVNVLLDLIATRVSYVVQEAIVVVKDILRKYPSRYEGVIPIVCTALEELDEPEARASLVWIVGEHAEKIDNAGDLLEGFVDSFLEEAYPVQLQILAATVKLFLKKPGPSQAVVQRVLQTATKDCDSPDVRDRAYIYWRLLSLSSDAGAGKSVILAMRPPIELPRTSLPVPVLEELIRDLSSLASVYHKPAETFIGTGRMGASGSKGLGADLEEDVERALQTVAAGRKAENLLDFDEPVSGGTGQTNSLANLNLTTSPAAILTSSNPLADLADIFGSDSMSLGGSNAAVMSPTTAGSPNVGGTMSPISAGGGFGSMGALGAPQQQQPQQPQQQKPQQASDDFEVDLIGSAHIAFRVWAVKLSGMLFLLVISDGQFGDQPCERMGKLWFWGQRLTRRSGSHVQFLLTELDSFGTLRQPPTITGHRRARTHWPWSLKVICYTGLHRTDTARQNNTNSEHFSSSTAKMHTLSLLVALGAALSASASQIHHRPENFLTKAAPNTPPSNRTVTPQPLHERVAVLDKRANGKVNIGYFVNWGIYARAFCQYNFLGSEFLGWRCLPTIHFLTDPQNIDASKLTHVLYSFADTDPSTGAIKLSDPDADQARIQGNFKQLYLLKQKNRSLKVLLSIGGWTYSQAGHFNFVTNPSARATFVSSAITLLEDNGLDGIDIDYEYPAAGAQAQGYASLLSELRAALDAHAAKKGESNPYQITVSAAIHIGIQLPKPVGFPNGQVVDLLELDGGSIATAARIYPLTFFSGIRLCGLLSDDQANLYGPTNSDTDTDSAIKWYTANGATTSKIVMGLPLYGRAFESTNGIRQPFNGIGPGTWEAGVYDYKALPLAGAAVFEDSSRGSSYSYDSSKKELVSYDTPNIIRQKAAYIKSKGLGGGMFWELSSDKKGTDSLVSITASNIGALDSTPNHLYYPYSKFDNIKNNMGAGPGSPGTVAPSPTTTKPPVTTTTTKPPVTTTTAPPTTTTKPPTTGCGSLSAWRSDLAYVAGNVVSYNGHKWTAKWWNQNEFPGGASE</sequence>
<dbReference type="InterPro" id="IPR001579">
    <property type="entry name" value="Glyco_hydro_18_chit_AS"/>
</dbReference>
<dbReference type="GO" id="GO:0012505">
    <property type="term" value="C:endomembrane system"/>
    <property type="evidence" value="ECO:0007669"/>
    <property type="project" value="UniProtKB-SubCell"/>
</dbReference>
<evidence type="ECO:0000256" key="10">
    <source>
        <dbReference type="ARBA" id="ARBA00023136"/>
    </source>
</evidence>
<accession>L8WTR7</accession>
<dbReference type="SMART" id="SM00636">
    <property type="entry name" value="Glyco_18"/>
    <property type="match status" value="1"/>
</dbReference>
<evidence type="ECO:0000313" key="18">
    <source>
        <dbReference type="Proteomes" id="UP000011668"/>
    </source>
</evidence>
<dbReference type="InterPro" id="IPR011989">
    <property type="entry name" value="ARM-like"/>
</dbReference>
<dbReference type="SUPFAM" id="SSF48371">
    <property type="entry name" value="ARM repeat"/>
    <property type="match status" value="1"/>
</dbReference>
<feature type="compositionally biased region" description="Low complexity" evidence="15">
    <location>
        <begin position="1333"/>
        <end position="1370"/>
    </location>
</feature>
<keyword evidence="9" id="KW-0146">Chitin degradation</keyword>
<dbReference type="Gene3D" id="1.25.10.10">
    <property type="entry name" value="Leucine-rich Repeat Variant"/>
    <property type="match status" value="1"/>
</dbReference>
<feature type="compositionally biased region" description="Polar residues" evidence="15">
    <location>
        <begin position="684"/>
        <end position="697"/>
    </location>
</feature>
<dbReference type="CDD" id="cd12215">
    <property type="entry name" value="ChiC_BD"/>
    <property type="match status" value="1"/>
</dbReference>
<organism evidence="17 18">
    <name type="scientific">Thanatephorus cucumeris (strain AG1-IA)</name>
    <name type="common">Rice sheath blight fungus</name>
    <name type="synonym">Rhizoctonia solani</name>
    <dbReference type="NCBI Taxonomy" id="983506"/>
    <lineage>
        <taxon>Eukaryota</taxon>
        <taxon>Fungi</taxon>
        <taxon>Dikarya</taxon>
        <taxon>Basidiomycota</taxon>
        <taxon>Agaricomycotina</taxon>
        <taxon>Agaricomycetes</taxon>
        <taxon>Cantharellales</taxon>
        <taxon>Ceratobasidiaceae</taxon>
        <taxon>Rhizoctonia</taxon>
        <taxon>Rhizoctonia solani AG-1</taxon>
    </lineage>
</organism>
<evidence type="ECO:0000256" key="1">
    <source>
        <dbReference type="ARBA" id="ARBA00000822"/>
    </source>
</evidence>
<dbReference type="PANTHER" id="PTHR11134">
    <property type="entry name" value="ADAPTOR COMPLEX SUBUNIT BETA FAMILY MEMBER"/>
    <property type="match status" value="1"/>
</dbReference>
<comment type="catalytic activity">
    <reaction evidence="1">
        <text>Random endo-hydrolysis of N-acetyl-beta-D-glucosaminide (1-&gt;4)-beta-linkages in chitin and chitodextrins.</text>
        <dbReference type="EC" id="3.2.1.14"/>
    </reaction>
</comment>
<dbReference type="PROSITE" id="PS51910">
    <property type="entry name" value="GH18_2"/>
    <property type="match status" value="1"/>
</dbReference>
<comment type="similarity">
    <text evidence="4">Belongs to the glycosyl hydrolase 18 family. Chitinase class V subfamily.</text>
</comment>
<dbReference type="Gene3D" id="3.10.50.10">
    <property type="match status" value="1"/>
</dbReference>
<evidence type="ECO:0000256" key="15">
    <source>
        <dbReference type="SAM" id="MobiDB-lite"/>
    </source>
</evidence>
<dbReference type="EMBL" id="AFRT01001070">
    <property type="protein sequence ID" value="ELU41370.1"/>
    <property type="molecule type" value="Genomic_DNA"/>
</dbReference>
<dbReference type="GO" id="GO:0000272">
    <property type="term" value="P:polysaccharide catabolic process"/>
    <property type="evidence" value="ECO:0007669"/>
    <property type="project" value="UniProtKB-KW"/>
</dbReference>
<dbReference type="SMART" id="SM00495">
    <property type="entry name" value="ChtBD3"/>
    <property type="match status" value="1"/>
</dbReference>
<dbReference type="Pfam" id="PF01602">
    <property type="entry name" value="Adaptin_N"/>
    <property type="match status" value="1"/>
</dbReference>
<keyword evidence="11" id="KW-0119">Carbohydrate metabolism</keyword>
<dbReference type="GO" id="GO:0006886">
    <property type="term" value="P:intracellular protein transport"/>
    <property type="evidence" value="ECO:0007669"/>
    <property type="project" value="InterPro"/>
</dbReference>
<feature type="domain" description="GH18" evidence="16">
    <location>
        <begin position="917"/>
        <end position="1303"/>
    </location>
</feature>
<reference evidence="17 18" key="1">
    <citation type="journal article" date="2013" name="Nat. Commun.">
        <title>The evolution and pathogenic mechanisms of the rice sheath blight pathogen.</title>
        <authorList>
            <person name="Zheng A."/>
            <person name="Lin R."/>
            <person name="Xu L."/>
            <person name="Qin P."/>
            <person name="Tang C."/>
            <person name="Ai P."/>
            <person name="Zhang D."/>
            <person name="Liu Y."/>
            <person name="Sun Z."/>
            <person name="Feng H."/>
            <person name="Wang Y."/>
            <person name="Chen Y."/>
            <person name="Liang X."/>
            <person name="Fu R."/>
            <person name="Li Q."/>
            <person name="Zhang J."/>
            <person name="Yu X."/>
            <person name="Xie Z."/>
            <person name="Ding L."/>
            <person name="Guan P."/>
            <person name="Tang J."/>
            <person name="Liang Y."/>
            <person name="Wang S."/>
            <person name="Deng Q."/>
            <person name="Li S."/>
            <person name="Zhu J."/>
            <person name="Wang L."/>
            <person name="Liu H."/>
            <person name="Li P."/>
        </authorList>
    </citation>
    <scope>NUCLEOTIDE SEQUENCE [LARGE SCALE GENOMIC DNA]</scope>
    <source>
        <strain evidence="18">AG-1 IA</strain>
    </source>
</reference>
<dbReference type="SUPFAM" id="SSF51055">
    <property type="entry name" value="Carbohydrate binding domain"/>
    <property type="match status" value="1"/>
</dbReference>
<evidence type="ECO:0000256" key="14">
    <source>
        <dbReference type="RuleBase" id="RU000489"/>
    </source>
</evidence>
<dbReference type="FunFam" id="3.10.50.10:FF:000005">
    <property type="entry name" value="Endochitinase B1"/>
    <property type="match status" value="1"/>
</dbReference>
<feature type="compositionally biased region" description="Low complexity" evidence="15">
    <location>
        <begin position="709"/>
        <end position="728"/>
    </location>
</feature>
<dbReference type="GO" id="GO:0005576">
    <property type="term" value="C:extracellular region"/>
    <property type="evidence" value="ECO:0007669"/>
    <property type="project" value="InterPro"/>
</dbReference>
<evidence type="ECO:0000259" key="16">
    <source>
        <dbReference type="PROSITE" id="PS51910"/>
    </source>
</evidence>
<dbReference type="Gene3D" id="3.20.20.80">
    <property type="entry name" value="Glycosidases"/>
    <property type="match status" value="1"/>
</dbReference>
<dbReference type="Pfam" id="PF00704">
    <property type="entry name" value="Glyco_hydro_18"/>
    <property type="match status" value="1"/>
</dbReference>
<evidence type="ECO:0000256" key="13">
    <source>
        <dbReference type="ARBA" id="ARBA00023326"/>
    </source>
</evidence>
<dbReference type="PROSITE" id="PS01095">
    <property type="entry name" value="GH18_1"/>
    <property type="match status" value="1"/>
</dbReference>
<evidence type="ECO:0000256" key="3">
    <source>
        <dbReference type="ARBA" id="ARBA00006613"/>
    </source>
</evidence>